<dbReference type="EMBL" id="BNJK01000001">
    <property type="protein sequence ID" value="GHO91521.1"/>
    <property type="molecule type" value="Genomic_DNA"/>
</dbReference>
<evidence type="ECO:0000313" key="2">
    <source>
        <dbReference type="Proteomes" id="UP000597444"/>
    </source>
</evidence>
<comment type="caution">
    <text evidence="1">The sequence shown here is derived from an EMBL/GenBank/DDBJ whole genome shotgun (WGS) entry which is preliminary data.</text>
</comment>
<keyword evidence="2" id="KW-1185">Reference proteome</keyword>
<dbReference type="AntiFam" id="ANF00163">
    <property type="entry name" value="Shadow ORF (opposite pspPIM)"/>
</dbReference>
<evidence type="ECO:0000313" key="1">
    <source>
        <dbReference type="EMBL" id="GHO91521.1"/>
    </source>
</evidence>
<organism evidence="1 2">
    <name type="scientific">Reticulibacter mediterranei</name>
    <dbReference type="NCBI Taxonomy" id="2778369"/>
    <lineage>
        <taxon>Bacteria</taxon>
        <taxon>Bacillati</taxon>
        <taxon>Chloroflexota</taxon>
        <taxon>Ktedonobacteria</taxon>
        <taxon>Ktedonobacterales</taxon>
        <taxon>Reticulibacteraceae</taxon>
        <taxon>Reticulibacter</taxon>
    </lineage>
</organism>
<gene>
    <name evidence="1" type="ORF">KSF_015690</name>
</gene>
<reference evidence="1" key="1">
    <citation type="submission" date="2020-10" db="EMBL/GenBank/DDBJ databases">
        <title>Taxonomic study of unclassified bacteria belonging to the class Ktedonobacteria.</title>
        <authorList>
            <person name="Yabe S."/>
            <person name="Wang C.M."/>
            <person name="Zheng Y."/>
            <person name="Sakai Y."/>
            <person name="Cavaletti L."/>
            <person name="Monciardini P."/>
            <person name="Donadio S."/>
        </authorList>
    </citation>
    <scope>NUCLEOTIDE SEQUENCE</scope>
    <source>
        <strain evidence="1">ID150040</strain>
    </source>
</reference>
<dbReference type="AlphaFoldDB" id="A0A8J3IL50"/>
<protein>
    <submittedName>
        <fullName evidence="1">Uncharacterized protein</fullName>
    </submittedName>
</protein>
<accession>A0A8J3IL50</accession>
<name>A0A8J3IL50_9CHLR</name>
<sequence>MRRSIFPLANTCWLKRTALPVGAVACLPALSEPVGVRHNKAALSDVRGIDGASRKYKRLHGVTFTFQISLYDVERQIGKVINVLDNHPTGLASSYNAEQLRPEVTVISRAALLPGIAERLARDSCDHKVNVSKFITLDFLDIM</sequence>
<proteinExistence type="predicted"/>
<dbReference type="Proteomes" id="UP000597444">
    <property type="component" value="Unassembled WGS sequence"/>
</dbReference>